<dbReference type="EMBL" id="JAACNH010000004">
    <property type="protein sequence ID" value="KAG8445053.1"/>
    <property type="molecule type" value="Genomic_DNA"/>
</dbReference>
<dbReference type="Proteomes" id="UP000812440">
    <property type="component" value="Chromosome 5"/>
</dbReference>
<dbReference type="OrthoDB" id="5832279at2759"/>
<keyword evidence="2 5" id="KW-0812">Transmembrane</keyword>
<keyword evidence="4 5" id="KW-0472">Membrane</keyword>
<evidence type="ECO:0000256" key="2">
    <source>
        <dbReference type="ARBA" id="ARBA00022692"/>
    </source>
</evidence>
<feature type="transmembrane region" description="Helical" evidence="5">
    <location>
        <begin position="127"/>
        <end position="150"/>
    </location>
</feature>
<evidence type="ECO:0000256" key="3">
    <source>
        <dbReference type="ARBA" id="ARBA00022989"/>
    </source>
</evidence>
<sequence>MSSWMSQRYLKLNLSKTDKSLYIKNKVRCPVKRNTFLWSGAAPTIISVFTSFGLWIPRSMVFVELSIGMYFAICFYLMLMNIIEGFGGKDSLVKKMENTTLHISTGPCCCCCLCLPRIHLTKKKVNIFILGVSQMACLKPIFSFIGLFLWADGIFNPDDVSSQSLALWMGTIIGVCTIIALWPIGILFREAKVHLADKNIAAKFAVFQTLLILTTLQASIFSILASVGQIPCFPPYSSKARSQLMNNSLLIVETFILSVVARNAYRKQDKEMGFSLKPEHV</sequence>
<dbReference type="SMART" id="SM01417">
    <property type="entry name" value="Solute_trans_a"/>
    <property type="match status" value="1"/>
</dbReference>
<keyword evidence="3 5" id="KW-1133">Transmembrane helix</keyword>
<feature type="transmembrane region" description="Helical" evidence="5">
    <location>
        <begin position="244"/>
        <end position="265"/>
    </location>
</feature>
<reference evidence="6" key="1">
    <citation type="thesis" date="2020" institute="ProQuest LLC" country="789 East Eisenhower Parkway, Ann Arbor, MI, USA">
        <title>Comparative Genomics and Chromosome Evolution.</title>
        <authorList>
            <person name="Mudd A.B."/>
        </authorList>
    </citation>
    <scope>NUCLEOTIDE SEQUENCE</scope>
    <source>
        <strain evidence="6">Female2</strain>
        <tissue evidence="6">Blood</tissue>
    </source>
</reference>
<accession>A0A8T2JND8</accession>
<feature type="transmembrane region" description="Helical" evidence="5">
    <location>
        <begin position="165"/>
        <end position="188"/>
    </location>
</feature>
<protein>
    <recommendedName>
        <fullName evidence="8">Organic solute transporter subunit alpha</fullName>
    </recommendedName>
</protein>
<evidence type="ECO:0000256" key="1">
    <source>
        <dbReference type="ARBA" id="ARBA00004141"/>
    </source>
</evidence>
<evidence type="ECO:0000313" key="6">
    <source>
        <dbReference type="EMBL" id="KAG8445053.1"/>
    </source>
</evidence>
<evidence type="ECO:0000256" key="4">
    <source>
        <dbReference type="ARBA" id="ARBA00023136"/>
    </source>
</evidence>
<organism evidence="6 7">
    <name type="scientific">Hymenochirus boettgeri</name>
    <name type="common">Congo dwarf clawed frog</name>
    <dbReference type="NCBI Taxonomy" id="247094"/>
    <lineage>
        <taxon>Eukaryota</taxon>
        <taxon>Metazoa</taxon>
        <taxon>Chordata</taxon>
        <taxon>Craniata</taxon>
        <taxon>Vertebrata</taxon>
        <taxon>Euteleostomi</taxon>
        <taxon>Amphibia</taxon>
        <taxon>Batrachia</taxon>
        <taxon>Anura</taxon>
        <taxon>Pipoidea</taxon>
        <taxon>Pipidae</taxon>
        <taxon>Pipinae</taxon>
        <taxon>Hymenochirus</taxon>
    </lineage>
</organism>
<evidence type="ECO:0008006" key="8">
    <source>
        <dbReference type="Google" id="ProtNLM"/>
    </source>
</evidence>
<evidence type="ECO:0000313" key="7">
    <source>
        <dbReference type="Proteomes" id="UP000812440"/>
    </source>
</evidence>
<feature type="transmembrane region" description="Helical" evidence="5">
    <location>
        <begin position="67"/>
        <end position="86"/>
    </location>
</feature>
<name>A0A8T2JND8_9PIPI</name>
<dbReference type="InterPro" id="IPR005178">
    <property type="entry name" value="Ostalpha/TMEM184C"/>
</dbReference>
<keyword evidence="7" id="KW-1185">Reference proteome</keyword>
<dbReference type="AlphaFoldDB" id="A0A8T2JND8"/>
<comment type="subcellular location">
    <subcellularLocation>
        <location evidence="1">Membrane</location>
        <topology evidence="1">Multi-pass membrane protein</topology>
    </subcellularLocation>
</comment>
<gene>
    <name evidence="6" type="ORF">GDO86_009988</name>
</gene>
<dbReference type="PANTHER" id="PTHR23423">
    <property type="entry name" value="ORGANIC SOLUTE TRANSPORTER-RELATED"/>
    <property type="match status" value="1"/>
</dbReference>
<evidence type="ECO:0000256" key="5">
    <source>
        <dbReference type="SAM" id="Phobius"/>
    </source>
</evidence>
<proteinExistence type="predicted"/>
<feature type="transmembrane region" description="Helical" evidence="5">
    <location>
        <begin position="200"/>
        <end position="224"/>
    </location>
</feature>
<dbReference type="Pfam" id="PF03619">
    <property type="entry name" value="Solute_trans_a"/>
    <property type="match status" value="1"/>
</dbReference>
<comment type="caution">
    <text evidence="6">The sequence shown here is derived from an EMBL/GenBank/DDBJ whole genome shotgun (WGS) entry which is preliminary data.</text>
</comment>
<feature type="transmembrane region" description="Helical" evidence="5">
    <location>
        <begin position="36"/>
        <end position="55"/>
    </location>
</feature>
<dbReference type="GO" id="GO:0016020">
    <property type="term" value="C:membrane"/>
    <property type="evidence" value="ECO:0007669"/>
    <property type="project" value="UniProtKB-SubCell"/>
</dbReference>